<dbReference type="Gene3D" id="2.60.40.10">
    <property type="entry name" value="Immunoglobulins"/>
    <property type="match status" value="2"/>
</dbReference>
<feature type="compositionally biased region" description="Low complexity" evidence="5">
    <location>
        <begin position="971"/>
        <end position="986"/>
    </location>
</feature>
<feature type="compositionally biased region" description="Low complexity" evidence="5">
    <location>
        <begin position="1118"/>
        <end position="1130"/>
    </location>
</feature>
<keyword evidence="3" id="KW-0677">Repeat</keyword>
<evidence type="ECO:0000256" key="2">
    <source>
        <dbReference type="ARBA" id="ARBA00022441"/>
    </source>
</evidence>
<feature type="region of interest" description="Disordered" evidence="5">
    <location>
        <begin position="371"/>
        <end position="395"/>
    </location>
</feature>
<evidence type="ECO:0000256" key="5">
    <source>
        <dbReference type="SAM" id="MobiDB-lite"/>
    </source>
</evidence>
<feature type="region of interest" description="Disordered" evidence="5">
    <location>
        <begin position="1637"/>
        <end position="1661"/>
    </location>
</feature>
<dbReference type="Ensembl" id="ENSGMOT00000019865.2">
    <property type="protein sequence ID" value="ENSGMOP00000019395.2"/>
    <property type="gene ID" value="ENSGMOG00000018011.2"/>
</dbReference>
<feature type="region of interest" description="Disordered" evidence="5">
    <location>
        <begin position="965"/>
        <end position="1145"/>
    </location>
</feature>
<dbReference type="SMART" id="SM00060">
    <property type="entry name" value="FN3"/>
    <property type="match status" value="3"/>
</dbReference>
<dbReference type="GO" id="GO:0003713">
    <property type="term" value="F:transcription coactivator activity"/>
    <property type="evidence" value="ECO:0007669"/>
    <property type="project" value="TreeGrafter"/>
</dbReference>
<feature type="compositionally biased region" description="Polar residues" evidence="5">
    <location>
        <begin position="1087"/>
        <end position="1108"/>
    </location>
</feature>
<dbReference type="GO" id="GO:0006338">
    <property type="term" value="P:chromatin remodeling"/>
    <property type="evidence" value="ECO:0007669"/>
    <property type="project" value="TreeGrafter"/>
</dbReference>
<evidence type="ECO:0000313" key="7">
    <source>
        <dbReference type="Ensembl" id="ENSGMOP00000019395.2"/>
    </source>
</evidence>
<dbReference type="GO" id="GO:0035097">
    <property type="term" value="C:histone methyltransferase complex"/>
    <property type="evidence" value="ECO:0007669"/>
    <property type="project" value="TreeGrafter"/>
</dbReference>
<feature type="compositionally biased region" description="Low complexity" evidence="5">
    <location>
        <begin position="995"/>
        <end position="1013"/>
    </location>
</feature>
<sequence length="1661" mass="171404">MSNPGTTGSVLQPRWKRVLGWSGPVPRPRHVTQSWAIKELMVVFGGGNEGIVDELHVYNTATNQWFIPAVRGDIPPGCAAYGFVCDGTRLLVFGGMVEYGKYSNDLYELQASRWEWKKLKAKNPKNGQRGHLCLLLWSCSFRYLNDLYTLELRAGSSVVGWDIPITYGVLPPPRESHTAVVYTDKTSRNGCRLGDLWTLDIETLTWNKPSVNGTAPLPRSLHSATTITNKMYVFGGWVPLVMDDVKVATHEKEWKCTNTLACLNLDSMCWETVLMDTLEDNIPRARAGHCSVAINSRLYVWSGRDGLPPMLTFDLLCTSERPHAPARVQLVRANTNSLEVSWGAVSTADTYLLQLQKYDIPAATAATSPALTATPSLPGHAPKSPAPAATALSAQSHPQTGRSLVKPVTVSVLCSTSYLSVYGLFTAILKVAAPQSATGTSIVTVRPNQMGKSPVTVTSLPPGVRMVVPAQNTQGSPIGSSPQMSGMAALAAAAAATQKIPPSSGTVLSVPAGATILKTMAVSPGTTTVKMSSPLMVSNPATRMLKTAAAQVGSATGSSPNTPTRPIITVHKSGTVTVAQQAQVVTTVVGGVTKTITLVKSPLTMGSGGTLVSLQISNLGKMMSVVQTKPGQTSIGGQSSTNPLTQLIQTKGGLPAGTILKLVTSADGKPTTIITTSQAGGGGNKPHILNISGMSPSNKQGTTIIKTIPVSAIMTQSGATGVTSSSGMKTPITILTTKMMTSGTPGKIITAVPKLGGASGQQGLTQVVLKGAPGQPGTYLRTVPMGSMGGVRLVTPVSVSAVKPNVTTLVVKGTTGVTTLGTVTGTVSTSLAGGSVATANASLGTPITTLGTIATLSSQVINPTSITVSAAQTNLTSNQPTQVTLITTPSGVEAQPVQDLPVSILASPTSEQPSSTEAASAGEGSGTVTLVCSNPPCETHETGTTNTATTSSATMGAGQVCSNPPCETHETGTTNTATTASSSMGTLRMCSNPPSETQKTTGTTNTSTQAASSMGNTQKSTDSGTAQRVCSNPPCETHETGTTNTSTQAASSMGGGQTSTDSGTAQRVCSNPPCETHETGTTNTSTQAASNMGAGQTSTDSGTAQRVCSNPPCETHETGTTNTPSTATSTMGGDQTSTGSDTVQRVCSNPPCETHETGTTNTATTASCNMETGEGAGTASPYGVAAGDHVTHGGFIVLQTFWLCLLVDVGVILSWLNVTQVFCAAPLQGEATAAASAPSTTTLNLPAELMSEGQGATLMVTGLSDEELAVTAAAEAAAQAAATEEAQALAIQAVLQAAQQAVMSELHGDSSGDRQQQAGIPIVLTQQDLVALVQQQQQLQEAQAAAQQASVDASLPTEGLAPADSLNDPSVESNGHNEMAASVTTAVASLLPRTTAEALAPSSTFAPVVAMASPAKLQAAAALTEVANGIEGGKQNPQPAPVKTVLKKENQWFDVGIVKVTNMVVTHFFMPSDDSQGDDDSGVMPDYGQMKKMELQPGTAYKFRVAGINACGRGSFSEISAFKTCLPGFPGAPCAIKISKSPDGAHLTWEPPSVTSGKIIEYSVYLAIQSNQTAEAKTSTPAQLAFMRVYCGPSPSCLVQSSSLSNAHIDYTTKPAIIFRIAARNEKGYGPATQVRWLQGETAKPGHARKATGPKKARTDQ</sequence>
<protein>
    <recommendedName>
        <fullName evidence="6">Fibronectin type-III domain-containing protein</fullName>
    </recommendedName>
</protein>
<evidence type="ECO:0000256" key="3">
    <source>
        <dbReference type="ARBA" id="ARBA00022737"/>
    </source>
</evidence>
<reference evidence="7" key="2">
    <citation type="submission" date="2025-09" db="UniProtKB">
        <authorList>
            <consortium name="Ensembl"/>
        </authorList>
    </citation>
    <scope>IDENTIFICATION</scope>
</reference>
<dbReference type="InterPro" id="IPR003961">
    <property type="entry name" value="FN3_dom"/>
</dbReference>
<name>A0A8C4ZUH6_GADMO</name>
<dbReference type="OMA" id="PDYGQMK"/>
<dbReference type="InterPro" id="IPR036116">
    <property type="entry name" value="FN3_sf"/>
</dbReference>
<keyword evidence="8" id="KW-1185">Reference proteome</keyword>
<dbReference type="Gene3D" id="6.10.250.2590">
    <property type="match status" value="1"/>
</dbReference>
<feature type="compositionally biased region" description="Polar residues" evidence="5">
    <location>
        <begin position="1058"/>
        <end position="1069"/>
    </location>
</feature>
<feature type="region of interest" description="Disordered" evidence="5">
    <location>
        <begin position="907"/>
        <end position="927"/>
    </location>
</feature>
<feature type="compositionally biased region" description="Polar residues" evidence="5">
    <location>
        <begin position="1014"/>
        <end position="1030"/>
    </location>
</feature>
<dbReference type="Pfam" id="PF13854">
    <property type="entry name" value="Kelch_HCF"/>
    <property type="match status" value="2"/>
</dbReference>
<proteinExistence type="predicted"/>
<accession>A0A8C4ZUH6</accession>
<dbReference type="GO" id="GO:0005737">
    <property type="term" value="C:cytoplasm"/>
    <property type="evidence" value="ECO:0007669"/>
    <property type="project" value="UniProtKB-SubCell"/>
</dbReference>
<dbReference type="CDD" id="cd00063">
    <property type="entry name" value="FN3"/>
    <property type="match status" value="2"/>
</dbReference>
<dbReference type="SUPFAM" id="SSF49265">
    <property type="entry name" value="Fibronectin type III"/>
    <property type="match status" value="2"/>
</dbReference>
<dbReference type="PROSITE" id="PS50853">
    <property type="entry name" value="FN3"/>
    <property type="match status" value="1"/>
</dbReference>
<evidence type="ECO:0000259" key="6">
    <source>
        <dbReference type="PROSITE" id="PS50853"/>
    </source>
</evidence>
<dbReference type="GeneTree" id="ENSGT00940000161383"/>
<keyword evidence="2" id="KW-0880">Kelch repeat</keyword>
<evidence type="ECO:0000256" key="1">
    <source>
        <dbReference type="ARBA" id="ARBA00004123"/>
    </source>
</evidence>
<dbReference type="PANTHER" id="PTHR46003">
    <property type="entry name" value="HOST CELL FACTOR"/>
    <property type="match status" value="1"/>
</dbReference>
<reference evidence="7" key="1">
    <citation type="submission" date="2025-08" db="UniProtKB">
        <authorList>
            <consortium name="Ensembl"/>
        </authorList>
    </citation>
    <scope>IDENTIFICATION</scope>
</reference>
<dbReference type="InterPro" id="IPR015915">
    <property type="entry name" value="Kelch-typ_b-propeller"/>
</dbReference>
<feature type="compositionally biased region" description="Basic residues" evidence="5">
    <location>
        <begin position="1646"/>
        <end position="1661"/>
    </location>
</feature>
<dbReference type="InterPro" id="IPR013783">
    <property type="entry name" value="Ig-like_fold"/>
</dbReference>
<feature type="domain" description="Fibronectin type-III" evidence="6">
    <location>
        <begin position="1529"/>
        <end position="1645"/>
    </location>
</feature>
<dbReference type="SUPFAM" id="SSF117281">
    <property type="entry name" value="Kelch motif"/>
    <property type="match status" value="1"/>
</dbReference>
<dbReference type="InterPro" id="IPR043536">
    <property type="entry name" value="HCF1/2"/>
</dbReference>
<organism evidence="7 8">
    <name type="scientific">Gadus morhua</name>
    <name type="common">Atlantic cod</name>
    <dbReference type="NCBI Taxonomy" id="8049"/>
    <lineage>
        <taxon>Eukaryota</taxon>
        <taxon>Metazoa</taxon>
        <taxon>Chordata</taxon>
        <taxon>Craniata</taxon>
        <taxon>Vertebrata</taxon>
        <taxon>Euteleostomi</taxon>
        <taxon>Actinopterygii</taxon>
        <taxon>Neopterygii</taxon>
        <taxon>Teleostei</taxon>
        <taxon>Neoteleostei</taxon>
        <taxon>Acanthomorphata</taxon>
        <taxon>Zeiogadaria</taxon>
        <taxon>Gadariae</taxon>
        <taxon>Gadiformes</taxon>
        <taxon>Gadoidei</taxon>
        <taxon>Gadidae</taxon>
        <taxon>Gadus</taxon>
    </lineage>
</organism>
<dbReference type="Proteomes" id="UP000694546">
    <property type="component" value="Chromosome 13"/>
</dbReference>
<comment type="subcellular location">
    <subcellularLocation>
        <location evidence="1">Nucleus</location>
    </subcellularLocation>
</comment>
<feature type="compositionally biased region" description="Polar residues" evidence="5">
    <location>
        <begin position="1131"/>
        <end position="1145"/>
    </location>
</feature>
<keyword evidence="4" id="KW-0539">Nucleus</keyword>
<dbReference type="PANTHER" id="PTHR46003:SF3">
    <property type="entry name" value="HOST CELL FACTOR 1"/>
    <property type="match status" value="1"/>
</dbReference>
<dbReference type="Gene3D" id="2.120.10.80">
    <property type="entry name" value="Kelch-type beta propeller"/>
    <property type="match status" value="2"/>
</dbReference>
<dbReference type="InterPro" id="IPR059124">
    <property type="entry name" value="Kelch_HCF"/>
</dbReference>
<evidence type="ECO:0000313" key="8">
    <source>
        <dbReference type="Proteomes" id="UP000694546"/>
    </source>
</evidence>
<evidence type="ECO:0000256" key="4">
    <source>
        <dbReference type="ARBA" id="ARBA00023242"/>
    </source>
</evidence>